<dbReference type="RefSeq" id="WP_234333050.1">
    <property type="nucleotide sequence ID" value="NZ_CABKVG010000009.1"/>
</dbReference>
<gene>
    <name evidence="1" type="ORF">LVJ82_11020</name>
</gene>
<organism evidence="1 2">
    <name type="scientific">Vitreoscilla massiliensis</name>
    <dbReference type="NCBI Taxonomy" id="1689272"/>
    <lineage>
        <taxon>Bacteria</taxon>
        <taxon>Pseudomonadati</taxon>
        <taxon>Pseudomonadota</taxon>
        <taxon>Betaproteobacteria</taxon>
        <taxon>Neisseriales</taxon>
        <taxon>Neisseriaceae</taxon>
        <taxon>Vitreoscilla</taxon>
    </lineage>
</organism>
<sequence length="97" mass="10105">MIEIAVLSVGGKPWFSAQTMKNHLHPSQSMLVSMPVSLRNPFITTLLEAGMAQLHPVAIGSTLSNTLCAHTPPVSPPVQIAAVADVAAVRVVAVLAV</sequence>
<evidence type="ECO:0000313" key="2">
    <source>
        <dbReference type="Proteomes" id="UP000832011"/>
    </source>
</evidence>
<accession>A0ABY4E124</accession>
<proteinExistence type="predicted"/>
<keyword evidence="2" id="KW-1185">Reference proteome</keyword>
<protein>
    <submittedName>
        <fullName evidence="1">Uncharacterized protein</fullName>
    </submittedName>
</protein>
<dbReference type="EMBL" id="CP091511">
    <property type="protein sequence ID" value="UOO88023.1"/>
    <property type="molecule type" value="Genomic_DNA"/>
</dbReference>
<reference evidence="1 2" key="1">
    <citation type="journal article" date="2022" name="Res Sq">
        <title>Evolution of multicellular longitudinally dividing oral cavity symbionts (Neisseriaceae).</title>
        <authorList>
            <person name="Nyongesa S."/>
            <person name="Weber P."/>
            <person name="Bernet E."/>
            <person name="Pullido F."/>
            <person name="Nieckarz M."/>
            <person name="Delaby M."/>
            <person name="Nieves C."/>
            <person name="Viehboeck T."/>
            <person name="Krause N."/>
            <person name="Rivera-Millot A."/>
            <person name="Nakamura A."/>
            <person name="Vischer N."/>
            <person name="VanNieuwenhze M."/>
            <person name="Brun Y."/>
            <person name="Cava F."/>
            <person name="Bulgheresi S."/>
            <person name="Veyrier F."/>
        </authorList>
    </citation>
    <scope>NUCLEOTIDE SEQUENCE [LARGE SCALE GENOMIC DNA]</scope>
    <source>
        <strain evidence="1 2">SN4</strain>
    </source>
</reference>
<name>A0ABY4E124_9NEIS</name>
<evidence type="ECO:0000313" key="1">
    <source>
        <dbReference type="EMBL" id="UOO88023.1"/>
    </source>
</evidence>
<dbReference type="Proteomes" id="UP000832011">
    <property type="component" value="Chromosome"/>
</dbReference>